<feature type="transmembrane region" description="Helical" evidence="1">
    <location>
        <begin position="208"/>
        <end position="230"/>
    </location>
</feature>
<organism evidence="3 4">
    <name type="scientific">Coniophora puteana (strain RWD-64-598)</name>
    <name type="common">Brown rot fungus</name>
    <dbReference type="NCBI Taxonomy" id="741705"/>
    <lineage>
        <taxon>Eukaryota</taxon>
        <taxon>Fungi</taxon>
        <taxon>Dikarya</taxon>
        <taxon>Basidiomycota</taxon>
        <taxon>Agaricomycotina</taxon>
        <taxon>Agaricomycetes</taxon>
        <taxon>Agaricomycetidae</taxon>
        <taxon>Boletales</taxon>
        <taxon>Coniophorineae</taxon>
        <taxon>Coniophoraceae</taxon>
        <taxon>Coniophora</taxon>
    </lineage>
</organism>
<dbReference type="GeneID" id="19205617"/>
<keyword evidence="4" id="KW-1185">Reference proteome</keyword>
<keyword evidence="1" id="KW-1133">Transmembrane helix</keyword>
<evidence type="ECO:0000313" key="3">
    <source>
        <dbReference type="EMBL" id="EIW78796.1"/>
    </source>
</evidence>
<dbReference type="KEGG" id="cput:CONPUDRAFT_166714"/>
<reference evidence="4" key="1">
    <citation type="journal article" date="2012" name="Science">
        <title>The Paleozoic origin of enzymatic lignin decomposition reconstructed from 31 fungal genomes.</title>
        <authorList>
            <person name="Floudas D."/>
            <person name="Binder M."/>
            <person name="Riley R."/>
            <person name="Barry K."/>
            <person name="Blanchette R.A."/>
            <person name="Henrissat B."/>
            <person name="Martinez A.T."/>
            <person name="Otillar R."/>
            <person name="Spatafora J.W."/>
            <person name="Yadav J.S."/>
            <person name="Aerts A."/>
            <person name="Benoit I."/>
            <person name="Boyd A."/>
            <person name="Carlson A."/>
            <person name="Copeland A."/>
            <person name="Coutinho P.M."/>
            <person name="de Vries R.P."/>
            <person name="Ferreira P."/>
            <person name="Findley K."/>
            <person name="Foster B."/>
            <person name="Gaskell J."/>
            <person name="Glotzer D."/>
            <person name="Gorecki P."/>
            <person name="Heitman J."/>
            <person name="Hesse C."/>
            <person name="Hori C."/>
            <person name="Igarashi K."/>
            <person name="Jurgens J.A."/>
            <person name="Kallen N."/>
            <person name="Kersten P."/>
            <person name="Kohler A."/>
            <person name="Kuees U."/>
            <person name="Kumar T.K.A."/>
            <person name="Kuo A."/>
            <person name="LaButti K."/>
            <person name="Larrondo L.F."/>
            <person name="Lindquist E."/>
            <person name="Ling A."/>
            <person name="Lombard V."/>
            <person name="Lucas S."/>
            <person name="Lundell T."/>
            <person name="Martin R."/>
            <person name="McLaughlin D.J."/>
            <person name="Morgenstern I."/>
            <person name="Morin E."/>
            <person name="Murat C."/>
            <person name="Nagy L.G."/>
            <person name="Nolan M."/>
            <person name="Ohm R.A."/>
            <person name="Patyshakuliyeva A."/>
            <person name="Rokas A."/>
            <person name="Ruiz-Duenas F.J."/>
            <person name="Sabat G."/>
            <person name="Salamov A."/>
            <person name="Samejima M."/>
            <person name="Schmutz J."/>
            <person name="Slot J.C."/>
            <person name="St John F."/>
            <person name="Stenlid J."/>
            <person name="Sun H."/>
            <person name="Sun S."/>
            <person name="Syed K."/>
            <person name="Tsang A."/>
            <person name="Wiebenga A."/>
            <person name="Young D."/>
            <person name="Pisabarro A."/>
            <person name="Eastwood D.C."/>
            <person name="Martin F."/>
            <person name="Cullen D."/>
            <person name="Grigoriev I.V."/>
            <person name="Hibbett D.S."/>
        </authorList>
    </citation>
    <scope>NUCLEOTIDE SEQUENCE [LARGE SCALE GENOMIC DNA]</scope>
    <source>
        <strain evidence="4">RWD-64-598 SS2</strain>
    </source>
</reference>
<feature type="transmembrane region" description="Helical" evidence="1">
    <location>
        <begin position="129"/>
        <end position="155"/>
    </location>
</feature>
<proteinExistence type="predicted"/>
<gene>
    <name evidence="3" type="ORF">CONPUDRAFT_166714</name>
</gene>
<protein>
    <recommendedName>
        <fullName evidence="2">DUF6533 domain-containing protein</fullName>
    </recommendedName>
</protein>
<dbReference type="RefSeq" id="XP_007770584.1">
    <property type="nucleotide sequence ID" value="XM_007772394.1"/>
</dbReference>
<sequence>MSSASLQQELDSLSVFLWTSNYTMVAVTALVVYDYLLNLALEVELIWVSFGLLSTHLAPGPAYTTIPGKAAFVDNICLPDDALSGVSVYWRATTDRLKHLVDERTGGPKSTPEIVLYDIYNSCDQLFPAWVYITSDVAAVSFELFLFALALGYACRHIPSSFWRNPAAAATSLATVIVRDNLVYFFVATLSMATNAAIEIPSAATSNTFSSIAMIAQSVLVAMIGPWMVISLRRSYEQNTGVTTSRSHEVTTVAFATHPVVSQDGGQDKSEV</sequence>
<dbReference type="Pfam" id="PF20151">
    <property type="entry name" value="DUF6533"/>
    <property type="match status" value="1"/>
</dbReference>
<evidence type="ECO:0000259" key="2">
    <source>
        <dbReference type="Pfam" id="PF20151"/>
    </source>
</evidence>
<dbReference type="EMBL" id="JH711581">
    <property type="protein sequence ID" value="EIW78796.1"/>
    <property type="molecule type" value="Genomic_DNA"/>
</dbReference>
<dbReference type="AlphaFoldDB" id="A0A5M3MIG4"/>
<keyword evidence="1" id="KW-0812">Transmembrane</keyword>
<dbReference type="InterPro" id="IPR045340">
    <property type="entry name" value="DUF6533"/>
</dbReference>
<dbReference type="Proteomes" id="UP000053558">
    <property type="component" value="Unassembled WGS sequence"/>
</dbReference>
<accession>A0A5M3MIG4</accession>
<evidence type="ECO:0000256" key="1">
    <source>
        <dbReference type="SAM" id="Phobius"/>
    </source>
</evidence>
<feature type="transmembrane region" description="Helical" evidence="1">
    <location>
        <begin position="12"/>
        <end position="33"/>
    </location>
</feature>
<comment type="caution">
    <text evidence="3">The sequence shown here is derived from an EMBL/GenBank/DDBJ whole genome shotgun (WGS) entry which is preliminary data.</text>
</comment>
<name>A0A5M3MIG4_CONPW</name>
<feature type="domain" description="DUF6533" evidence="2">
    <location>
        <begin position="22"/>
        <end position="48"/>
    </location>
</feature>
<keyword evidence="1" id="KW-0472">Membrane</keyword>
<evidence type="ECO:0000313" key="4">
    <source>
        <dbReference type="Proteomes" id="UP000053558"/>
    </source>
</evidence>